<evidence type="ECO:0000313" key="2">
    <source>
        <dbReference type="EMBL" id="TCL01323.1"/>
    </source>
</evidence>
<feature type="transmembrane region" description="Helical" evidence="1">
    <location>
        <begin position="66"/>
        <end position="85"/>
    </location>
</feature>
<keyword evidence="1" id="KW-1133">Transmembrane helix</keyword>
<proteinExistence type="predicted"/>
<reference evidence="2 3" key="1">
    <citation type="submission" date="2019-03" db="EMBL/GenBank/DDBJ databases">
        <title>Genomic Encyclopedia of Archaeal and Bacterial Type Strains, Phase II (KMG-II): from individual species to whole genera.</title>
        <authorList>
            <person name="Goeker M."/>
        </authorList>
    </citation>
    <scope>NUCLEOTIDE SEQUENCE [LARGE SCALE GENOMIC DNA]</scope>
    <source>
        <strain evidence="2 3">DSM 26433</strain>
    </source>
</reference>
<dbReference type="Proteomes" id="UP000295673">
    <property type="component" value="Unassembled WGS sequence"/>
</dbReference>
<comment type="caution">
    <text evidence="2">The sequence shown here is derived from an EMBL/GenBank/DDBJ whole genome shotgun (WGS) entry which is preliminary data.</text>
</comment>
<dbReference type="EMBL" id="SMGR01000002">
    <property type="protein sequence ID" value="TCL01323.1"/>
    <property type="molecule type" value="Genomic_DNA"/>
</dbReference>
<dbReference type="OrthoDB" id="7632202at2"/>
<gene>
    <name evidence="2" type="ORF">BXY66_2636</name>
</gene>
<keyword evidence="1" id="KW-0812">Transmembrane</keyword>
<protein>
    <recommendedName>
        <fullName evidence="4">Cation/multidrug efflux pump</fullName>
    </recommendedName>
</protein>
<organism evidence="2 3">
    <name type="scientific">Shimia isoporae</name>
    <dbReference type="NCBI Taxonomy" id="647720"/>
    <lineage>
        <taxon>Bacteria</taxon>
        <taxon>Pseudomonadati</taxon>
        <taxon>Pseudomonadota</taxon>
        <taxon>Alphaproteobacteria</taxon>
        <taxon>Rhodobacterales</taxon>
        <taxon>Roseobacteraceae</taxon>
    </lineage>
</organism>
<evidence type="ECO:0000313" key="3">
    <source>
        <dbReference type="Proteomes" id="UP000295673"/>
    </source>
</evidence>
<feature type="transmembrane region" description="Helical" evidence="1">
    <location>
        <begin position="6"/>
        <end position="25"/>
    </location>
</feature>
<evidence type="ECO:0000256" key="1">
    <source>
        <dbReference type="SAM" id="Phobius"/>
    </source>
</evidence>
<evidence type="ECO:0008006" key="4">
    <source>
        <dbReference type="Google" id="ProtNLM"/>
    </source>
</evidence>
<keyword evidence="3" id="KW-1185">Reference proteome</keyword>
<dbReference type="RefSeq" id="WP_132860650.1">
    <property type="nucleotide sequence ID" value="NZ_SMGR01000002.1"/>
</dbReference>
<dbReference type="AlphaFoldDB" id="A0A4R1NCF6"/>
<name>A0A4R1NCF6_9RHOB</name>
<accession>A0A4R1NCF6</accession>
<sequence length="88" mass="10361">MFGLARLALFGFVVLTIVYFCLSWYSRAARRDKLEAEWDREDMTGDREAFVDEGLREYDGSLRRKLIWGVYIIPVSAVIALIYFMNFH</sequence>
<keyword evidence="1" id="KW-0472">Membrane</keyword>